<dbReference type="FunFam" id="3.80.10.10:FF:000275">
    <property type="entry name" value="Leucine-rich repeat receptor-like protein kinase"/>
    <property type="match status" value="1"/>
</dbReference>
<name>A0AAW1XNB8_RUBAR</name>
<accession>A0AAW1XNB8</accession>
<keyword evidence="14" id="KW-1185">Reference proteome</keyword>
<keyword evidence="5 11" id="KW-0732">Signal</keyword>
<dbReference type="Proteomes" id="UP001457282">
    <property type="component" value="Unassembled WGS sequence"/>
</dbReference>
<protein>
    <recommendedName>
        <fullName evidence="12">Leucine-rich repeat-containing N-terminal plant-type domain-containing protein</fullName>
    </recommendedName>
</protein>
<evidence type="ECO:0000256" key="4">
    <source>
        <dbReference type="ARBA" id="ARBA00022692"/>
    </source>
</evidence>
<dbReference type="Pfam" id="PF08263">
    <property type="entry name" value="LRRNT_2"/>
    <property type="match status" value="1"/>
</dbReference>
<evidence type="ECO:0000256" key="5">
    <source>
        <dbReference type="ARBA" id="ARBA00022729"/>
    </source>
</evidence>
<dbReference type="GO" id="GO:0016020">
    <property type="term" value="C:membrane"/>
    <property type="evidence" value="ECO:0007669"/>
    <property type="project" value="UniProtKB-SubCell"/>
</dbReference>
<dbReference type="InterPro" id="IPR032675">
    <property type="entry name" value="LRR_dom_sf"/>
</dbReference>
<keyword evidence="7 10" id="KW-1133">Transmembrane helix</keyword>
<dbReference type="AlphaFoldDB" id="A0AAW1XNB8"/>
<evidence type="ECO:0000313" key="13">
    <source>
        <dbReference type="EMBL" id="KAK9937825.1"/>
    </source>
</evidence>
<evidence type="ECO:0000256" key="9">
    <source>
        <dbReference type="ARBA" id="ARBA00023180"/>
    </source>
</evidence>
<evidence type="ECO:0000256" key="11">
    <source>
        <dbReference type="SAM" id="SignalP"/>
    </source>
</evidence>
<dbReference type="Gene3D" id="3.80.10.10">
    <property type="entry name" value="Ribonuclease Inhibitor"/>
    <property type="match status" value="1"/>
</dbReference>
<comment type="caution">
    <text evidence="13">The sequence shown here is derived from an EMBL/GenBank/DDBJ whole genome shotgun (WGS) entry which is preliminary data.</text>
</comment>
<evidence type="ECO:0000256" key="8">
    <source>
        <dbReference type="ARBA" id="ARBA00023136"/>
    </source>
</evidence>
<feature type="transmembrane region" description="Helical" evidence="10">
    <location>
        <begin position="194"/>
        <end position="217"/>
    </location>
</feature>
<organism evidence="13 14">
    <name type="scientific">Rubus argutus</name>
    <name type="common">Southern blackberry</name>
    <dbReference type="NCBI Taxonomy" id="59490"/>
    <lineage>
        <taxon>Eukaryota</taxon>
        <taxon>Viridiplantae</taxon>
        <taxon>Streptophyta</taxon>
        <taxon>Embryophyta</taxon>
        <taxon>Tracheophyta</taxon>
        <taxon>Spermatophyta</taxon>
        <taxon>Magnoliopsida</taxon>
        <taxon>eudicotyledons</taxon>
        <taxon>Gunneridae</taxon>
        <taxon>Pentapetalae</taxon>
        <taxon>rosids</taxon>
        <taxon>fabids</taxon>
        <taxon>Rosales</taxon>
        <taxon>Rosaceae</taxon>
        <taxon>Rosoideae</taxon>
        <taxon>Rosoideae incertae sedis</taxon>
        <taxon>Rubus</taxon>
    </lineage>
</organism>
<feature type="signal peptide" evidence="11">
    <location>
        <begin position="1"/>
        <end position="19"/>
    </location>
</feature>
<evidence type="ECO:0000256" key="10">
    <source>
        <dbReference type="SAM" id="Phobius"/>
    </source>
</evidence>
<evidence type="ECO:0000256" key="6">
    <source>
        <dbReference type="ARBA" id="ARBA00022737"/>
    </source>
</evidence>
<evidence type="ECO:0000256" key="2">
    <source>
        <dbReference type="ARBA" id="ARBA00009592"/>
    </source>
</evidence>
<keyword evidence="3" id="KW-0433">Leucine-rich repeat</keyword>
<sequence>MAATFWMMLMLALIPLVYGAGNNPEIQALDVFRKSLVDPDNRLRNWDTSLDNPCTWRFIGCDTGNRVIELGIWTEKLSGQLVPELAQLSALMSLTVSETRITGTIPSALGNLTELVQLNLSGNQISGNIPPSLGNLKSLQELRLQDNRLTGKVPSQIGNMPNLRYANLANNTDLCWDFFPTPISVEPCVLRRHAALAFATFTTVWLLHLAFTNVLAYKRWKRKHLVFEHGFSGGKMVLFRAPVGQSLKSDVFLKETLKLSNKDIIGSGGYGTV</sequence>
<feature type="domain" description="Leucine-rich repeat-containing N-terminal plant-type" evidence="12">
    <location>
        <begin position="22"/>
        <end position="62"/>
    </location>
</feature>
<evidence type="ECO:0000256" key="1">
    <source>
        <dbReference type="ARBA" id="ARBA00004479"/>
    </source>
</evidence>
<keyword evidence="6" id="KW-0677">Repeat</keyword>
<reference evidence="13 14" key="1">
    <citation type="journal article" date="2023" name="G3 (Bethesda)">
        <title>A chromosome-length genome assembly and annotation of blackberry (Rubus argutus, cv. 'Hillquist').</title>
        <authorList>
            <person name="Bruna T."/>
            <person name="Aryal R."/>
            <person name="Dudchenko O."/>
            <person name="Sargent D.J."/>
            <person name="Mead D."/>
            <person name="Buti M."/>
            <person name="Cavallini A."/>
            <person name="Hytonen T."/>
            <person name="Andres J."/>
            <person name="Pham M."/>
            <person name="Weisz D."/>
            <person name="Mascagni F."/>
            <person name="Usai G."/>
            <person name="Natali L."/>
            <person name="Bassil N."/>
            <person name="Fernandez G.E."/>
            <person name="Lomsadze A."/>
            <person name="Armour M."/>
            <person name="Olukolu B."/>
            <person name="Poorten T."/>
            <person name="Britton C."/>
            <person name="Davik J."/>
            <person name="Ashrafi H."/>
            <person name="Aiden E.L."/>
            <person name="Borodovsky M."/>
            <person name="Worthington M."/>
        </authorList>
    </citation>
    <scope>NUCLEOTIDE SEQUENCE [LARGE SCALE GENOMIC DNA]</scope>
    <source>
        <strain evidence="13">PI 553951</strain>
    </source>
</reference>
<keyword evidence="8 10" id="KW-0472">Membrane</keyword>
<dbReference type="EMBL" id="JBEDUW010000003">
    <property type="protein sequence ID" value="KAK9937825.1"/>
    <property type="molecule type" value="Genomic_DNA"/>
</dbReference>
<comment type="similarity">
    <text evidence="2">Belongs to the RLP family.</text>
</comment>
<dbReference type="Pfam" id="PF00560">
    <property type="entry name" value="LRR_1"/>
    <property type="match status" value="3"/>
</dbReference>
<evidence type="ECO:0000259" key="12">
    <source>
        <dbReference type="Pfam" id="PF08263"/>
    </source>
</evidence>
<keyword evidence="4 10" id="KW-0812">Transmembrane</keyword>
<proteinExistence type="inferred from homology"/>
<dbReference type="SUPFAM" id="SSF52058">
    <property type="entry name" value="L domain-like"/>
    <property type="match status" value="1"/>
</dbReference>
<evidence type="ECO:0000256" key="7">
    <source>
        <dbReference type="ARBA" id="ARBA00022989"/>
    </source>
</evidence>
<gene>
    <name evidence="13" type="ORF">M0R45_014593</name>
</gene>
<dbReference type="InterPro" id="IPR013210">
    <property type="entry name" value="LRR_N_plant-typ"/>
</dbReference>
<dbReference type="PANTHER" id="PTHR47988">
    <property type="entry name" value="SOMATIC EMBRYOGENESIS RECEPTOR KINASE 1"/>
    <property type="match status" value="1"/>
</dbReference>
<comment type="subcellular location">
    <subcellularLocation>
        <location evidence="1">Membrane</location>
        <topology evidence="1">Single-pass type I membrane protein</topology>
    </subcellularLocation>
</comment>
<dbReference type="InterPro" id="IPR001611">
    <property type="entry name" value="Leu-rich_rpt"/>
</dbReference>
<evidence type="ECO:0000313" key="14">
    <source>
        <dbReference type="Proteomes" id="UP001457282"/>
    </source>
</evidence>
<feature type="chain" id="PRO_5044025044" description="Leucine-rich repeat-containing N-terminal plant-type domain-containing protein" evidence="11">
    <location>
        <begin position="20"/>
        <end position="273"/>
    </location>
</feature>
<keyword evidence="9" id="KW-0325">Glycoprotein</keyword>
<evidence type="ECO:0000256" key="3">
    <source>
        <dbReference type="ARBA" id="ARBA00022614"/>
    </source>
</evidence>